<dbReference type="AlphaFoldDB" id="S7J4Z4"/>
<reference evidence="2 3" key="1">
    <citation type="submission" date="2013-04" db="EMBL/GenBank/DDBJ databases">
        <title>Genome sequence of Chlamydia psittaci 10-1398/11.</title>
        <authorList>
            <person name="Huot-Creasy H."/>
            <person name="McCracken C.L."/>
            <person name="Humphries M."/>
            <person name="Sachse K."/>
            <person name="Laroucau K."/>
            <person name="Bavoil P."/>
            <person name="Myers G.S."/>
        </authorList>
    </citation>
    <scope>NUCLEOTIDE SEQUENCE [LARGE SCALE GENOMIC DNA]</scope>
    <source>
        <strain evidence="2 3">10_1398_11</strain>
    </source>
</reference>
<organism evidence="2 3">
    <name type="scientific">Chlamydia ibidis</name>
    <dbReference type="NCBI Taxonomy" id="1405396"/>
    <lineage>
        <taxon>Bacteria</taxon>
        <taxon>Pseudomonadati</taxon>
        <taxon>Chlamydiota</taxon>
        <taxon>Chlamydiia</taxon>
        <taxon>Chlamydiales</taxon>
        <taxon>Chlamydiaceae</taxon>
        <taxon>Chlamydia/Chlamydophila group</taxon>
        <taxon>Chlamydia</taxon>
    </lineage>
</organism>
<name>S7J4Z4_9CHLA</name>
<keyword evidence="1" id="KW-0472">Membrane</keyword>
<evidence type="ECO:0000313" key="2">
    <source>
        <dbReference type="EMBL" id="EPP35494.1"/>
    </source>
</evidence>
<feature type="transmembrane region" description="Helical" evidence="1">
    <location>
        <begin position="21"/>
        <end position="40"/>
    </location>
</feature>
<accession>S7J4Z4</accession>
<comment type="caution">
    <text evidence="2">The sequence shown here is derived from an EMBL/GenBank/DDBJ whole genome shotgun (WGS) entry which is preliminary data.</text>
</comment>
<protein>
    <submittedName>
        <fullName evidence="2">Uncharacterized protein</fullName>
    </submittedName>
</protein>
<keyword evidence="1" id="KW-0812">Transmembrane</keyword>
<dbReference type="Proteomes" id="UP000016200">
    <property type="component" value="Unassembled WGS sequence"/>
</dbReference>
<gene>
    <name evidence="2" type="ORF">CP10139811_1556</name>
</gene>
<evidence type="ECO:0000313" key="3">
    <source>
        <dbReference type="Proteomes" id="UP000016200"/>
    </source>
</evidence>
<dbReference type="EMBL" id="ATNB01000051">
    <property type="protein sequence ID" value="EPP35494.1"/>
    <property type="molecule type" value="Genomic_DNA"/>
</dbReference>
<evidence type="ECO:0000256" key="1">
    <source>
        <dbReference type="SAM" id="Phobius"/>
    </source>
</evidence>
<keyword evidence="1" id="KW-1133">Transmembrane helix</keyword>
<sequence length="42" mass="5211">MLYIYKIIYRLYKGKGNRKSIWNFYFAISFTHTPLLFFTLEI</sequence>
<proteinExistence type="predicted"/>
<dbReference type="HOGENOM" id="CLU_3249146_0_0_0"/>